<organism evidence="2 3">
    <name type="scientific">Fasciolopsis buskii</name>
    <dbReference type="NCBI Taxonomy" id="27845"/>
    <lineage>
        <taxon>Eukaryota</taxon>
        <taxon>Metazoa</taxon>
        <taxon>Spiralia</taxon>
        <taxon>Lophotrochozoa</taxon>
        <taxon>Platyhelminthes</taxon>
        <taxon>Trematoda</taxon>
        <taxon>Digenea</taxon>
        <taxon>Plagiorchiida</taxon>
        <taxon>Echinostomata</taxon>
        <taxon>Echinostomatoidea</taxon>
        <taxon>Fasciolidae</taxon>
        <taxon>Fasciolopsis</taxon>
    </lineage>
</organism>
<sequence>MQNQLDSPIDADRCDDQKDERRILDRTQRATVGSTESVVKREFPRPAFQANPLLVTPLFYDAPDYQSPLVLPASPGPENETFVSVSRTSAVSAPNYRSEDFGTNYSQSAEHRGPWQSVFSVDHHATDEPANSVSARQRLDSHRCMSPTYRRSESQPGQISSTVANPDSNPDPQLFSQPPATPLIDLCSPSPKPKPLIGSVQFPIQSTTVCDPHLLH</sequence>
<dbReference type="Proteomes" id="UP000728185">
    <property type="component" value="Unassembled WGS sequence"/>
</dbReference>
<dbReference type="EMBL" id="LUCM01008472">
    <property type="protein sequence ID" value="KAA0188341.1"/>
    <property type="molecule type" value="Genomic_DNA"/>
</dbReference>
<proteinExistence type="predicted"/>
<evidence type="ECO:0000313" key="3">
    <source>
        <dbReference type="Proteomes" id="UP000728185"/>
    </source>
</evidence>
<evidence type="ECO:0000256" key="1">
    <source>
        <dbReference type="SAM" id="MobiDB-lite"/>
    </source>
</evidence>
<keyword evidence="3" id="KW-1185">Reference proteome</keyword>
<comment type="caution">
    <text evidence="2">The sequence shown here is derived from an EMBL/GenBank/DDBJ whole genome shotgun (WGS) entry which is preliminary data.</text>
</comment>
<reference evidence="2" key="1">
    <citation type="submission" date="2019-05" db="EMBL/GenBank/DDBJ databases">
        <title>Annotation for the trematode Fasciolopsis buski.</title>
        <authorList>
            <person name="Choi Y.-J."/>
        </authorList>
    </citation>
    <scope>NUCLEOTIDE SEQUENCE</scope>
    <source>
        <strain evidence="2">HT</strain>
        <tissue evidence="2">Whole worm</tissue>
    </source>
</reference>
<dbReference type="AlphaFoldDB" id="A0A8E0RRI2"/>
<feature type="region of interest" description="Disordered" evidence="1">
    <location>
        <begin position="1"/>
        <end position="37"/>
    </location>
</feature>
<feature type="compositionally biased region" description="Basic and acidic residues" evidence="1">
    <location>
        <begin position="10"/>
        <end position="28"/>
    </location>
</feature>
<feature type="region of interest" description="Disordered" evidence="1">
    <location>
        <begin position="127"/>
        <end position="184"/>
    </location>
</feature>
<protein>
    <submittedName>
        <fullName evidence="2">Uncharacterized protein</fullName>
    </submittedName>
</protein>
<feature type="compositionally biased region" description="Polar residues" evidence="1">
    <location>
        <begin position="154"/>
        <end position="178"/>
    </location>
</feature>
<gene>
    <name evidence="2" type="ORF">FBUS_10102</name>
</gene>
<name>A0A8E0RRI2_9TREM</name>
<evidence type="ECO:0000313" key="2">
    <source>
        <dbReference type="EMBL" id="KAA0188341.1"/>
    </source>
</evidence>
<accession>A0A8E0RRI2</accession>